<dbReference type="InterPro" id="IPR045206">
    <property type="entry name" value="Maestro_heat-like_prot"/>
</dbReference>
<dbReference type="InterPro" id="IPR056282">
    <property type="entry name" value="MROH2B-like_N_HEAT"/>
</dbReference>
<evidence type="ECO:0000313" key="7">
    <source>
        <dbReference type="RefSeq" id="XP_018079496.1"/>
    </source>
</evidence>
<evidence type="ECO:0000259" key="2">
    <source>
        <dbReference type="Pfam" id="PF21047"/>
    </source>
</evidence>
<dbReference type="GeneID" id="108695478"/>
<evidence type="ECO:0000313" key="6">
    <source>
        <dbReference type="Proteomes" id="UP000186698"/>
    </source>
</evidence>
<evidence type="ECO:0000259" key="3">
    <source>
        <dbReference type="Pfam" id="PF23210"/>
    </source>
</evidence>
<dbReference type="AGR" id="Xenbase:XB-GENE-6488664"/>
<dbReference type="SUPFAM" id="SSF48371">
    <property type="entry name" value="ARM repeat"/>
    <property type="match status" value="4"/>
</dbReference>
<dbReference type="Pfam" id="PF23221">
    <property type="entry name" value="HEAT_MROH2B_1st"/>
    <property type="match status" value="1"/>
</dbReference>
<evidence type="ECO:0000259" key="5">
    <source>
        <dbReference type="Pfam" id="PF23227"/>
    </source>
</evidence>
<feature type="domain" description="Maestro/Maestro-like HEAT-repeats" evidence="5">
    <location>
        <begin position="1367"/>
        <end position="1639"/>
    </location>
</feature>
<sequence>MAVSSVKRLAVTLMDASTDKDPEVQEQIYSSLCFMGEAAPSEVLESCDSYLRQHDKLSYAHRTIILRAMETIAKNSLRDLTKETAKMVILLASNEMTKSKDVIFEWQQAASNVLVAIGRNFINNVMEEILLKFQPGILPHFFIMQTLANLSVANVFGMVPFLNSVLGTMLPMLGMAKQDPMKAVFCVALQHFSESIQEYLANLDKAPDPTVRKDTFSNEIFHAYDVLFNGWLQNRESKVRLAVVEALGPMSHLLPNEKLEEQLPRLIPGILSLYKKNVEALFVTKSLCQILESAVSNESRTLEGLVDSILGVLHSQICLSLDSSNQMLVRNQNEVLRCFTVLVSKFPDHLLVFLLPKLEANNPKVRVGTLIIMKQVINSAPTSMEVKKPLILAAVRPPLQDSSNRVRRAMVQVISAMAHHGYLEQPGGELLLEYLIRLCCVTLSPSSRQQNSETEEVTEENVRRISISTLYLISTTVDRMNNILWPYLLEFIVPVQFSNALTPICKSLIQLGQKRQSESLETFLINYNVHINLPSPHALVARLLVVAAALETGDGRSSAALRLLNVMQINIHPTVGRCWDQEIPLLLRCLEEPGAESFIQQNDWEDKMLKFLGATLQAVADDKWISQLSKEMHQQLLNYNSFPLEKNFLYKCIGTTLAACENRELVKKQLQDLLTTARYQEESEREGLAMAFGICSRRHLDDSLDKLSEFLKSDIMKKNMGIFNLFKDRADGDLEKIKSSLILCYGYISVYAPIELVLPRIESDILRNVFLYFHTKVLGIKVEPKDLTLKLCLIRTISMIGLSISNSTQAGFFHFSRKAELLSQLMEFIKSEPPDSLKSAVRQRTLVACTYLVKLEPPLSDANKSELLTTCLSSIFTLPPVGPGAPGEFHIQTLYAETLEALKDLLRSLLLWNLTPHGLQEMFQVLGPWIKSSKEHERDRAMEVSAALLECYLHKLNVNAMVPFYNLGLLIGKISPRCSDSVASVRQHTVDCIYYLLYIQLRYEGFAPDHKDELVEKLQSFKQGLQKPDPSVLYHTCFNVAMIIGKRLPPEQLTSLLFITFEGLSDPDINCSRAATVMVNSLLKDRGSILLAKVPDIITRVQEQLQETQEAHVKKAVVQTIYILATQHLEAVVCSLLSCPLPYDSETCLLWGALSSDPPLTSQVLDLLMGKMSVDVPYKENKTSLLSSVSGRVATLLPLAASCAVCEILSAPESTPAVHELYPQLFVTLLLRISLMIGVQLPKNLGPSKDRRSSSTPPSRDLDPCSCAVEAMKFLLTRGGSEEVTCSLEAEGGWENMKKEETHHLGVSSLSSIMVQYAGPKLPVILKGLQPALSSLYDRQRITATAFLAQLLQSSHLGNLLVIEPLMDNMTARLKDTSVTVRMLAVRGLGNMASGAPDKVRKHGSQLLTSMINAMDDREDPEHIVTQEAMSSLCLLLPFVQEKDIRSLLIHTAIRIRPFFDHERTELRKSSISLFGNLIKFCCGNGEEAFYEQMINGLVTLLLHLQDPRPEVVKACKFALQICAPNMNNQSLSDMFLSHLHLERGLHYGEFMNNVCKHLVQGNPELLPRLIQTNITYFKSIWPDIRAAAPLFIGFLVLHMQEDQTKQVDLEHLVSSLIVLLKDPHPSVRVKASETIGRLVRFV</sequence>
<dbReference type="PROSITE" id="PS50077">
    <property type="entry name" value="HEAT_REPEAT"/>
    <property type="match status" value="1"/>
</dbReference>
<evidence type="ECO:0000259" key="4">
    <source>
        <dbReference type="Pfam" id="PF23221"/>
    </source>
</evidence>
<dbReference type="InterPro" id="IPR055408">
    <property type="entry name" value="HEAT_MROH2B-like"/>
</dbReference>
<dbReference type="Xenbase" id="XB-GENE-6488664">
    <property type="gene designation" value="mroh1.S"/>
</dbReference>
<organism evidence="6 7">
    <name type="scientific">Xenopus laevis</name>
    <name type="common">African clawed frog</name>
    <dbReference type="NCBI Taxonomy" id="8355"/>
    <lineage>
        <taxon>Eukaryota</taxon>
        <taxon>Metazoa</taxon>
        <taxon>Chordata</taxon>
        <taxon>Craniata</taxon>
        <taxon>Vertebrata</taxon>
        <taxon>Euteleostomi</taxon>
        <taxon>Amphibia</taxon>
        <taxon>Batrachia</taxon>
        <taxon>Anura</taxon>
        <taxon>Pipoidea</taxon>
        <taxon>Pipidae</taxon>
        <taxon>Xenopodinae</taxon>
        <taxon>Xenopus</taxon>
        <taxon>Xenopus</taxon>
    </lineage>
</organism>
<dbReference type="RefSeq" id="XP_018079496.1">
    <property type="nucleotide sequence ID" value="XM_018224007.2"/>
</dbReference>
<name>A0A1L8FU70_XENLA</name>
<dbReference type="Gene3D" id="1.25.10.10">
    <property type="entry name" value="Leucine-rich Repeat Variant"/>
    <property type="match status" value="4"/>
</dbReference>
<dbReference type="Pfam" id="PF23227">
    <property type="entry name" value="HEAT_MROH2B_C"/>
    <property type="match status" value="1"/>
</dbReference>
<dbReference type="GO" id="GO:0005737">
    <property type="term" value="C:cytoplasm"/>
    <property type="evidence" value="ECO:0000318"/>
    <property type="project" value="GO_Central"/>
</dbReference>
<dbReference type="InterPro" id="IPR055406">
    <property type="entry name" value="HEAT_Maestro"/>
</dbReference>
<dbReference type="Proteomes" id="UP000186698">
    <property type="component" value="Chromosome 6S"/>
</dbReference>
<keyword evidence="6" id="KW-1185">Reference proteome</keyword>
<proteinExistence type="predicted"/>
<dbReference type="InterPro" id="IPR011989">
    <property type="entry name" value="ARM-like"/>
</dbReference>
<dbReference type="InterPro" id="IPR021133">
    <property type="entry name" value="HEAT_type_2"/>
</dbReference>
<dbReference type="Pfam" id="PF23210">
    <property type="entry name" value="HEAT_Maestro_2"/>
    <property type="match status" value="1"/>
</dbReference>
<dbReference type="PANTHER" id="PTHR23120">
    <property type="entry name" value="MAESTRO-RELATED HEAT DOMAIN-CONTAINING"/>
    <property type="match status" value="1"/>
</dbReference>
<dbReference type="InterPro" id="IPR048465">
    <property type="entry name" value="Maestro-like_HEAT"/>
</dbReference>
<dbReference type="Bgee" id="108695478">
    <property type="expression patterns" value="Expressed in ovary and 19 other cell types or tissues"/>
</dbReference>
<feature type="domain" description="MROH2B-like N-terminal HEAT-repeats" evidence="4">
    <location>
        <begin position="33"/>
        <end position="251"/>
    </location>
</feature>
<gene>
    <name evidence="7 8" type="primary">mroh1.S</name>
</gene>
<accession>A0A1L8FU70</accession>
<evidence type="ECO:0000256" key="1">
    <source>
        <dbReference type="ARBA" id="ARBA00022737"/>
    </source>
</evidence>
<keyword evidence="1" id="KW-0677">Repeat</keyword>
<dbReference type="InterPro" id="IPR016024">
    <property type="entry name" value="ARM-type_fold"/>
</dbReference>
<reference evidence="7" key="1">
    <citation type="submission" date="2025-08" db="UniProtKB">
        <authorList>
            <consortium name="RefSeq"/>
        </authorList>
    </citation>
    <scope>IDENTIFICATION</scope>
    <source>
        <strain evidence="7">J_2021</strain>
        <tissue evidence="7">Erythrocytes</tissue>
    </source>
</reference>
<dbReference type="KEGG" id="xla:108695478"/>
<dbReference type="PaxDb" id="8355-A0A1L8FU70"/>
<dbReference type="STRING" id="8355.A0A1L8FU70"/>
<feature type="domain" description="MROH2B-like HEAT-repeats" evidence="3">
    <location>
        <begin position="254"/>
        <end position="911"/>
    </location>
</feature>
<dbReference type="Pfam" id="PF21047">
    <property type="entry name" value="HEAT_Maestro"/>
    <property type="match status" value="1"/>
</dbReference>
<dbReference type="OrthoDB" id="1884734at2759"/>
<dbReference type="CTD" id="108695478"/>
<evidence type="ECO:0000313" key="8">
    <source>
        <dbReference type="Xenbase" id="XB-GENE-6488664"/>
    </source>
</evidence>
<feature type="domain" description="Maestro-like HEAT-repeats" evidence="2">
    <location>
        <begin position="936"/>
        <end position="1165"/>
    </location>
</feature>
<protein>
    <submittedName>
        <fullName evidence="7">Maestro heat-like repeat-containing protein family member 1 isoform X1</fullName>
    </submittedName>
</protein>
<dbReference type="PANTHER" id="PTHR23120:SF0">
    <property type="entry name" value="MAESTRO HEAT-LIKE REPEAT FAMILY MEMBER 1"/>
    <property type="match status" value="1"/>
</dbReference>
<dbReference type="OMA" id="EVYIKAM"/>